<reference evidence="3" key="2">
    <citation type="submission" date="2025-08" db="UniProtKB">
        <authorList>
            <consortium name="Ensembl"/>
        </authorList>
    </citation>
    <scope>IDENTIFICATION</scope>
</reference>
<evidence type="ECO:0000259" key="2">
    <source>
        <dbReference type="PROSITE" id="PS50188"/>
    </source>
</evidence>
<organism evidence="3 4">
    <name type="scientific">Amphiprion percula</name>
    <name type="common">Orange clownfish</name>
    <name type="synonym">Lutjanus percula</name>
    <dbReference type="NCBI Taxonomy" id="161767"/>
    <lineage>
        <taxon>Eukaryota</taxon>
        <taxon>Metazoa</taxon>
        <taxon>Chordata</taxon>
        <taxon>Craniata</taxon>
        <taxon>Vertebrata</taxon>
        <taxon>Euteleostomi</taxon>
        <taxon>Actinopterygii</taxon>
        <taxon>Neopterygii</taxon>
        <taxon>Teleostei</taxon>
        <taxon>Neoteleostei</taxon>
        <taxon>Acanthomorphata</taxon>
        <taxon>Ovalentaria</taxon>
        <taxon>Pomacentridae</taxon>
        <taxon>Amphiprion</taxon>
    </lineage>
</organism>
<dbReference type="InterPro" id="IPR013320">
    <property type="entry name" value="ConA-like_dom_sf"/>
</dbReference>
<reference evidence="3 4" key="1">
    <citation type="submission" date="2018-03" db="EMBL/GenBank/DDBJ databases">
        <title>Finding Nemo's genes: A chromosome-scale reference assembly of the genome of the orange clownfish Amphiprion percula.</title>
        <authorList>
            <person name="Lehmann R."/>
        </authorList>
    </citation>
    <scope>NUCLEOTIDE SEQUENCE</scope>
</reference>
<dbReference type="SMART" id="SM00449">
    <property type="entry name" value="SPRY"/>
    <property type="match status" value="1"/>
</dbReference>
<evidence type="ECO:0000313" key="4">
    <source>
        <dbReference type="Proteomes" id="UP000265080"/>
    </source>
</evidence>
<dbReference type="SMART" id="SM00589">
    <property type="entry name" value="PRY"/>
    <property type="match status" value="1"/>
</dbReference>
<dbReference type="SUPFAM" id="SSF49899">
    <property type="entry name" value="Concanavalin A-like lectins/glucanases"/>
    <property type="match status" value="1"/>
</dbReference>
<name>A0A3P8RMZ6_AMPPE</name>
<dbReference type="AlphaFoldDB" id="A0A3P8RMZ6"/>
<feature type="domain" description="B30.2/SPRY" evidence="2">
    <location>
        <begin position="479"/>
        <end position="673"/>
    </location>
</feature>
<dbReference type="Ensembl" id="ENSAPET00000000675.1">
    <property type="protein sequence ID" value="ENSAPEP00000000659.1"/>
    <property type="gene ID" value="ENSAPEG00000000510.1"/>
</dbReference>
<dbReference type="InterPro" id="IPR058030">
    <property type="entry name" value="TRIM8/14/16/25/29/45/65_CC"/>
</dbReference>
<dbReference type="InterPro" id="IPR050143">
    <property type="entry name" value="TRIM/RBCC"/>
</dbReference>
<dbReference type="InterPro" id="IPR003877">
    <property type="entry name" value="SPRY_dom"/>
</dbReference>
<evidence type="ECO:0000313" key="3">
    <source>
        <dbReference type="Ensembl" id="ENSAPEP00000000659.1"/>
    </source>
</evidence>
<evidence type="ECO:0000256" key="1">
    <source>
        <dbReference type="SAM" id="Coils"/>
    </source>
</evidence>
<sequence length="678" mass="76233">MSLQVCHCGWSKVTTYHGLRTHQGKKGCTPKGMSIPQSAQFSYIPRFTYLGSSIKLNEPVFDIFSPSVRPDATEPLSDMSLQNLRIQQGEMGGALNGMRIPESEQYPWRRNQWEGSHQDDSRPLTGTTAREENTFLSPNLITQMDPAVRKAAVIEIFKSFVDNQQHPIEMDDNLDKTHRALDFPTNTQPVLMPALQSVTTSMSPAAKDTKVEANKSLVENQQHSLQMDANSDKTHRPLEFSTSAQPVLMPFSQTITTQMNSAATKTPMKETNKFFFETPQSSHQTTTSSSNKARRALDFSTGAQQVEKLWEVATSIGQETFNQSKEKEKEKEAQKLLKARQDMMRADLQQKIHTREHKMADVRSSVTAYKGSLDAEWLEINSVFSEVMKVVEDARQKALQPLEQRRREAKREAQDLIQKLQREIDMLKKTIDELDTKPDLQVSPLTGLKESWKNVSVDTSFSFGTLRTTTSVMIKQIQEKLENLSSIELKRIPAFAVDVKLDPTTAHQCLILSADGKKVTDGGQKPKVPDTPERFDAFGSILGLDGFTSGKSYWEVEVTNKTGWDLGVARGSANRKGKLTLKPDNGYWVTVHYEDKKYAALATPPVSLSLKGKAEKVGVFVDYEEGLVSFYDVTTQSHIYSFTECSFSEPIFPYFSPHLQQNGKNIDPLIISAVQKQQ</sequence>
<keyword evidence="4" id="KW-1185">Reference proteome</keyword>
<feature type="coiled-coil region" evidence="1">
    <location>
        <begin position="399"/>
        <end position="437"/>
    </location>
</feature>
<reference evidence="3" key="3">
    <citation type="submission" date="2025-09" db="UniProtKB">
        <authorList>
            <consortium name="Ensembl"/>
        </authorList>
    </citation>
    <scope>IDENTIFICATION</scope>
</reference>
<accession>A0A3P8RMZ6</accession>
<dbReference type="PROSITE" id="PS50188">
    <property type="entry name" value="B302_SPRY"/>
    <property type="match status" value="1"/>
</dbReference>
<dbReference type="CDD" id="cd13733">
    <property type="entry name" value="SPRY_PRY_C-I_1"/>
    <property type="match status" value="1"/>
</dbReference>
<dbReference type="PANTHER" id="PTHR24103">
    <property type="entry name" value="E3 UBIQUITIN-PROTEIN LIGASE TRIM"/>
    <property type="match status" value="1"/>
</dbReference>
<dbReference type="PRINTS" id="PR01407">
    <property type="entry name" value="BUTYPHLNCDUF"/>
</dbReference>
<dbReference type="InterPro" id="IPR003879">
    <property type="entry name" value="Butyrophylin_SPRY"/>
</dbReference>
<keyword evidence="1" id="KW-0175">Coiled coil</keyword>
<dbReference type="InterPro" id="IPR001870">
    <property type="entry name" value="B30.2/SPRY"/>
</dbReference>
<dbReference type="FunFam" id="2.60.120.920:FF:000004">
    <property type="entry name" value="Butyrophilin subfamily 1 member A1"/>
    <property type="match status" value="1"/>
</dbReference>
<proteinExistence type="predicted"/>
<dbReference type="Pfam" id="PF13765">
    <property type="entry name" value="PRY"/>
    <property type="match status" value="1"/>
</dbReference>
<protein>
    <recommendedName>
        <fullName evidence="2">B30.2/SPRY domain-containing protein</fullName>
    </recommendedName>
</protein>
<dbReference type="Proteomes" id="UP000265080">
    <property type="component" value="Chromosome 23"/>
</dbReference>
<dbReference type="Pfam" id="PF00622">
    <property type="entry name" value="SPRY"/>
    <property type="match status" value="1"/>
</dbReference>
<dbReference type="Pfam" id="PF25600">
    <property type="entry name" value="TRIM_CC"/>
    <property type="match status" value="1"/>
</dbReference>
<dbReference type="InterPro" id="IPR043136">
    <property type="entry name" value="B30.2/SPRY_sf"/>
</dbReference>
<dbReference type="InterPro" id="IPR006574">
    <property type="entry name" value="PRY"/>
</dbReference>
<dbReference type="GeneTree" id="ENSGT01040000240385"/>
<dbReference type="Gene3D" id="2.60.120.920">
    <property type="match status" value="1"/>
</dbReference>